<evidence type="ECO:0000313" key="2">
    <source>
        <dbReference type="EMBL" id="GAA0571274.1"/>
    </source>
</evidence>
<evidence type="ECO:0000256" key="1">
    <source>
        <dbReference type="SAM" id="Phobius"/>
    </source>
</evidence>
<proteinExistence type="predicted"/>
<sequence length="383" mass="42528">MEELGALLETGGVAAVELAASAMAERGETPRPCPSCGKPLIGPFCAICGQPRDTHRRSLGKLIHDFVKDIVSFDSRILRTGRALLFKPGELPAAFRDGRTQPYVPAVRLYLFVTLLFFLFLSATGIGLIQINMKADIYRLTHDAAGNVYKDRNGKQELLKGLKSDAAGKVSVVDPEADDFGSIRTDLVADGRQKTDVIDTLSFFQRREKVAQVSPEVLDEALKDTKIDITINGKKSEVQNTITTTIKKLRTDPGALNEPMTVWIPRILFVLLPLFAILLALFYRRQRKDFLFVDHLVFSLTLHTFAFVAMIGAVMLAQVLSGQGVAKLFVLVVAVYFFLSLKAFYRQGWFKTGIKFVSISLIYFLFFLLPALVFAIVASVIWA</sequence>
<protein>
    <submittedName>
        <fullName evidence="2">DUF3667 domain-containing protein</fullName>
    </submittedName>
</protein>
<feature type="transmembrane region" description="Helical" evidence="1">
    <location>
        <begin position="263"/>
        <end position="283"/>
    </location>
</feature>
<accession>A0ABN1ER23</accession>
<feature type="transmembrane region" description="Helical" evidence="1">
    <location>
        <begin position="356"/>
        <end position="382"/>
    </location>
</feature>
<dbReference type="RefSeq" id="WP_166934096.1">
    <property type="nucleotide sequence ID" value="NZ_BAAADD010000005.1"/>
</dbReference>
<keyword evidence="1" id="KW-1133">Transmembrane helix</keyword>
<dbReference type="Proteomes" id="UP001499951">
    <property type="component" value="Unassembled WGS sequence"/>
</dbReference>
<dbReference type="InterPro" id="IPR022134">
    <property type="entry name" value="DUF3667"/>
</dbReference>
<dbReference type="Pfam" id="PF12412">
    <property type="entry name" value="DUF3667"/>
    <property type="match status" value="1"/>
</dbReference>
<gene>
    <name evidence="2" type="ORF">GCM10008942_19970</name>
</gene>
<feature type="transmembrane region" description="Helical" evidence="1">
    <location>
        <begin position="109"/>
        <end position="131"/>
    </location>
</feature>
<name>A0ABN1ER23_9PROT</name>
<comment type="caution">
    <text evidence="2">The sequence shown here is derived from an EMBL/GenBank/DDBJ whole genome shotgun (WGS) entry which is preliminary data.</text>
</comment>
<keyword evidence="1" id="KW-0812">Transmembrane</keyword>
<organism evidence="2 3">
    <name type="scientific">Rhizomicrobium electricum</name>
    <dbReference type="NCBI Taxonomy" id="480070"/>
    <lineage>
        <taxon>Bacteria</taxon>
        <taxon>Pseudomonadati</taxon>
        <taxon>Pseudomonadota</taxon>
        <taxon>Alphaproteobacteria</taxon>
        <taxon>Micropepsales</taxon>
        <taxon>Micropepsaceae</taxon>
        <taxon>Rhizomicrobium</taxon>
    </lineage>
</organism>
<reference evidence="2 3" key="1">
    <citation type="journal article" date="2019" name="Int. J. Syst. Evol. Microbiol.">
        <title>The Global Catalogue of Microorganisms (GCM) 10K type strain sequencing project: providing services to taxonomists for standard genome sequencing and annotation.</title>
        <authorList>
            <consortium name="The Broad Institute Genomics Platform"/>
            <consortium name="The Broad Institute Genome Sequencing Center for Infectious Disease"/>
            <person name="Wu L."/>
            <person name="Ma J."/>
        </authorList>
    </citation>
    <scope>NUCLEOTIDE SEQUENCE [LARGE SCALE GENOMIC DNA]</scope>
    <source>
        <strain evidence="2 3">JCM 15089</strain>
    </source>
</reference>
<keyword evidence="3" id="KW-1185">Reference proteome</keyword>
<dbReference type="EMBL" id="BAAADD010000005">
    <property type="protein sequence ID" value="GAA0571274.1"/>
    <property type="molecule type" value="Genomic_DNA"/>
</dbReference>
<feature type="transmembrane region" description="Helical" evidence="1">
    <location>
        <begin position="325"/>
        <end position="344"/>
    </location>
</feature>
<feature type="transmembrane region" description="Helical" evidence="1">
    <location>
        <begin position="295"/>
        <end position="319"/>
    </location>
</feature>
<keyword evidence="1" id="KW-0472">Membrane</keyword>
<evidence type="ECO:0000313" key="3">
    <source>
        <dbReference type="Proteomes" id="UP001499951"/>
    </source>
</evidence>